<reference evidence="16" key="1">
    <citation type="journal article" date="2023" name="IScience">
        <title>Live-bearing cockroach genome reveals convergent evolutionary mechanisms linked to viviparity in insects and beyond.</title>
        <authorList>
            <person name="Fouks B."/>
            <person name="Harrison M.C."/>
            <person name="Mikhailova A.A."/>
            <person name="Marchal E."/>
            <person name="English S."/>
            <person name="Carruthers M."/>
            <person name="Jennings E.C."/>
            <person name="Chiamaka E.L."/>
            <person name="Frigard R.A."/>
            <person name="Pippel M."/>
            <person name="Attardo G.M."/>
            <person name="Benoit J.B."/>
            <person name="Bornberg-Bauer E."/>
            <person name="Tobe S.S."/>
        </authorList>
    </citation>
    <scope>NUCLEOTIDE SEQUENCE</scope>
    <source>
        <strain evidence="16">Stay&amp;Tobe</strain>
    </source>
</reference>
<dbReference type="EMBL" id="JASPKZ010003829">
    <property type="protein sequence ID" value="KAJ9592610.1"/>
    <property type="molecule type" value="Genomic_DNA"/>
</dbReference>
<feature type="domain" description="KIND" evidence="15">
    <location>
        <begin position="1"/>
        <end position="71"/>
    </location>
</feature>
<comment type="subcellular location">
    <subcellularLocation>
        <location evidence="3">Cell membrane</location>
        <topology evidence="3">Peripheral membrane protein</topology>
        <orientation evidence="3">Cytoplasmic side</orientation>
    </subcellularLocation>
    <subcellularLocation>
        <location evidence="2">Cytoplasm</location>
        <location evidence="2">Cytoskeleton</location>
    </subcellularLocation>
    <subcellularLocation>
        <location evidence="1">Cytoplasmic vesicle membrane</location>
        <topology evidence="1">Peripheral membrane protein</topology>
        <orientation evidence="1">Cytoplasmic side</orientation>
    </subcellularLocation>
</comment>
<evidence type="ECO:0000256" key="3">
    <source>
        <dbReference type="ARBA" id="ARBA00004413"/>
    </source>
</evidence>
<evidence type="ECO:0000256" key="11">
    <source>
        <dbReference type="ARBA" id="ARBA00023203"/>
    </source>
</evidence>
<keyword evidence="17" id="KW-1185">Reference proteome</keyword>
<dbReference type="GO" id="GO:0005856">
    <property type="term" value="C:cytoskeleton"/>
    <property type="evidence" value="ECO:0007669"/>
    <property type="project" value="UniProtKB-SubCell"/>
</dbReference>
<dbReference type="GO" id="GO:0003779">
    <property type="term" value="F:actin binding"/>
    <property type="evidence" value="ECO:0007669"/>
    <property type="project" value="UniProtKB-KW"/>
</dbReference>
<name>A0AAD8A4T7_DIPPU</name>
<dbReference type="GO" id="GO:0040038">
    <property type="term" value="P:polar body extrusion after meiotic divisions"/>
    <property type="evidence" value="ECO:0007669"/>
    <property type="project" value="TreeGrafter"/>
</dbReference>
<evidence type="ECO:0000256" key="7">
    <source>
        <dbReference type="ARBA" id="ARBA00022490"/>
    </source>
</evidence>
<feature type="non-terminal residue" evidence="16">
    <location>
        <position position="107"/>
    </location>
</feature>
<proteinExistence type="inferred from homology"/>
<evidence type="ECO:0000256" key="5">
    <source>
        <dbReference type="ARBA" id="ARBA00022448"/>
    </source>
</evidence>
<keyword evidence="13" id="KW-0968">Cytoplasmic vesicle</keyword>
<evidence type="ECO:0000256" key="4">
    <source>
        <dbReference type="ARBA" id="ARBA00010956"/>
    </source>
</evidence>
<dbReference type="GO" id="GO:0015031">
    <property type="term" value="P:protein transport"/>
    <property type="evidence" value="ECO:0007669"/>
    <property type="project" value="UniProtKB-KW"/>
</dbReference>
<evidence type="ECO:0000256" key="13">
    <source>
        <dbReference type="ARBA" id="ARBA00023329"/>
    </source>
</evidence>
<keyword evidence="12" id="KW-0206">Cytoskeleton</keyword>
<dbReference type="GO" id="GO:0048193">
    <property type="term" value="P:Golgi vesicle transport"/>
    <property type="evidence" value="ECO:0007669"/>
    <property type="project" value="TreeGrafter"/>
</dbReference>
<evidence type="ECO:0000259" key="15">
    <source>
        <dbReference type="PROSITE" id="PS51377"/>
    </source>
</evidence>
<evidence type="ECO:0000256" key="9">
    <source>
        <dbReference type="ARBA" id="ARBA00022927"/>
    </source>
</evidence>
<dbReference type="PANTHER" id="PTHR21345">
    <property type="entry name" value="SPIRE"/>
    <property type="match status" value="1"/>
</dbReference>
<reference evidence="16" key="2">
    <citation type="submission" date="2023-05" db="EMBL/GenBank/DDBJ databases">
        <authorList>
            <person name="Fouks B."/>
        </authorList>
    </citation>
    <scope>NUCLEOTIDE SEQUENCE</scope>
    <source>
        <strain evidence="16">Stay&amp;Tobe</strain>
        <tissue evidence="16">Testes</tissue>
    </source>
</reference>
<organism evidence="16 17">
    <name type="scientific">Diploptera punctata</name>
    <name type="common">Pacific beetle cockroach</name>
    <dbReference type="NCBI Taxonomy" id="6984"/>
    <lineage>
        <taxon>Eukaryota</taxon>
        <taxon>Metazoa</taxon>
        <taxon>Ecdysozoa</taxon>
        <taxon>Arthropoda</taxon>
        <taxon>Hexapoda</taxon>
        <taxon>Insecta</taxon>
        <taxon>Pterygota</taxon>
        <taxon>Neoptera</taxon>
        <taxon>Polyneoptera</taxon>
        <taxon>Dictyoptera</taxon>
        <taxon>Blattodea</taxon>
        <taxon>Blaberoidea</taxon>
        <taxon>Blaberidae</taxon>
        <taxon>Diplopterinae</taxon>
        <taxon>Diploptera</taxon>
    </lineage>
</organism>
<evidence type="ECO:0000256" key="2">
    <source>
        <dbReference type="ARBA" id="ARBA00004245"/>
    </source>
</evidence>
<dbReference type="InterPro" id="IPR011019">
    <property type="entry name" value="KIND_dom"/>
</dbReference>
<evidence type="ECO:0000256" key="8">
    <source>
        <dbReference type="ARBA" id="ARBA00022737"/>
    </source>
</evidence>
<sequence length="107" mass="11798">NVPERLQETDDEGIERDSGEGDEESSTNPHHITLSKVIDRCCNHLGASSPHEADAHYRAVCRALVAEAIELSSFLEKVSQGTQELRAKAEASSTDLDKLQFSDWSTE</sequence>
<evidence type="ECO:0000256" key="14">
    <source>
        <dbReference type="SAM" id="MobiDB-lite"/>
    </source>
</evidence>
<keyword evidence="10" id="KW-0472">Membrane</keyword>
<keyword evidence="7" id="KW-0963">Cytoplasm</keyword>
<keyword evidence="6" id="KW-1003">Cell membrane</keyword>
<dbReference type="GO" id="GO:0030659">
    <property type="term" value="C:cytoplasmic vesicle membrane"/>
    <property type="evidence" value="ECO:0007669"/>
    <property type="project" value="UniProtKB-SubCell"/>
</dbReference>
<dbReference type="GO" id="GO:0045010">
    <property type="term" value="P:actin nucleation"/>
    <property type="evidence" value="ECO:0007669"/>
    <property type="project" value="InterPro"/>
</dbReference>
<evidence type="ECO:0000256" key="12">
    <source>
        <dbReference type="ARBA" id="ARBA00023212"/>
    </source>
</evidence>
<keyword evidence="8" id="KW-0677">Repeat</keyword>
<dbReference type="Gene3D" id="1.10.510.10">
    <property type="entry name" value="Transferase(Phosphotransferase) domain 1"/>
    <property type="match status" value="1"/>
</dbReference>
<dbReference type="Proteomes" id="UP001233999">
    <property type="component" value="Unassembled WGS sequence"/>
</dbReference>
<keyword evidence="5" id="KW-0813">Transport</keyword>
<dbReference type="GO" id="GO:0051639">
    <property type="term" value="P:actin filament network formation"/>
    <property type="evidence" value="ECO:0007669"/>
    <property type="project" value="TreeGrafter"/>
</dbReference>
<dbReference type="PANTHER" id="PTHR21345:SF3">
    <property type="entry name" value="PROTEIN SPIRE"/>
    <property type="match status" value="1"/>
</dbReference>
<comment type="similarity">
    <text evidence="4">Belongs to the spire family.</text>
</comment>
<accession>A0AAD8A4T7</accession>
<feature type="compositionally biased region" description="Basic and acidic residues" evidence="14">
    <location>
        <begin position="87"/>
        <end position="100"/>
    </location>
</feature>
<evidence type="ECO:0000256" key="10">
    <source>
        <dbReference type="ARBA" id="ARBA00023136"/>
    </source>
</evidence>
<evidence type="ECO:0000313" key="16">
    <source>
        <dbReference type="EMBL" id="KAJ9592610.1"/>
    </source>
</evidence>
<keyword evidence="9" id="KW-0653">Protein transport</keyword>
<dbReference type="GO" id="GO:0051295">
    <property type="term" value="P:establishment of meiotic spindle localization"/>
    <property type="evidence" value="ECO:0007669"/>
    <property type="project" value="TreeGrafter"/>
</dbReference>
<feature type="region of interest" description="Disordered" evidence="14">
    <location>
        <begin position="1"/>
        <end position="32"/>
    </location>
</feature>
<dbReference type="Pfam" id="PF16474">
    <property type="entry name" value="KIND"/>
    <property type="match status" value="1"/>
</dbReference>
<protein>
    <recommendedName>
        <fullName evidence="15">KIND domain-containing protein</fullName>
    </recommendedName>
</protein>
<feature type="compositionally biased region" description="Acidic residues" evidence="14">
    <location>
        <begin position="9"/>
        <end position="25"/>
    </location>
</feature>
<dbReference type="InterPro" id="IPR029901">
    <property type="entry name" value="Spire"/>
</dbReference>
<dbReference type="AlphaFoldDB" id="A0AAD8A4T7"/>
<dbReference type="PROSITE" id="PS51377">
    <property type="entry name" value="KIND"/>
    <property type="match status" value="1"/>
</dbReference>
<keyword evidence="11" id="KW-0009">Actin-binding</keyword>
<dbReference type="GO" id="GO:0008017">
    <property type="term" value="F:microtubule binding"/>
    <property type="evidence" value="ECO:0007669"/>
    <property type="project" value="TreeGrafter"/>
</dbReference>
<feature type="non-terminal residue" evidence="16">
    <location>
        <position position="1"/>
    </location>
</feature>
<dbReference type="GO" id="GO:0036089">
    <property type="term" value="P:cleavage furrow formation"/>
    <property type="evidence" value="ECO:0007669"/>
    <property type="project" value="TreeGrafter"/>
</dbReference>
<feature type="region of interest" description="Disordered" evidence="14">
    <location>
        <begin position="87"/>
        <end position="107"/>
    </location>
</feature>
<evidence type="ECO:0000256" key="1">
    <source>
        <dbReference type="ARBA" id="ARBA00004180"/>
    </source>
</evidence>
<evidence type="ECO:0000256" key="6">
    <source>
        <dbReference type="ARBA" id="ARBA00022475"/>
    </source>
</evidence>
<dbReference type="GO" id="GO:0005886">
    <property type="term" value="C:plasma membrane"/>
    <property type="evidence" value="ECO:0007669"/>
    <property type="project" value="UniProtKB-SubCell"/>
</dbReference>
<gene>
    <name evidence="16" type="ORF">L9F63_015748</name>
</gene>
<dbReference type="GO" id="GO:0030041">
    <property type="term" value="P:actin filament polymerization"/>
    <property type="evidence" value="ECO:0007669"/>
    <property type="project" value="TreeGrafter"/>
</dbReference>
<evidence type="ECO:0000313" key="17">
    <source>
        <dbReference type="Proteomes" id="UP001233999"/>
    </source>
</evidence>
<comment type="caution">
    <text evidence="16">The sequence shown here is derived from an EMBL/GenBank/DDBJ whole genome shotgun (WGS) entry which is preliminary data.</text>
</comment>
<dbReference type="GO" id="GO:0005938">
    <property type="term" value="C:cell cortex"/>
    <property type="evidence" value="ECO:0007669"/>
    <property type="project" value="TreeGrafter"/>
</dbReference>